<evidence type="ECO:0000259" key="6">
    <source>
        <dbReference type="PROSITE" id="PS50011"/>
    </source>
</evidence>
<dbReference type="PROSITE" id="PS50011">
    <property type="entry name" value="PROTEIN_KINASE_DOM"/>
    <property type="match status" value="1"/>
</dbReference>
<dbReference type="SUPFAM" id="SSF56112">
    <property type="entry name" value="Protein kinase-like (PK-like)"/>
    <property type="match status" value="1"/>
</dbReference>
<dbReference type="Proteomes" id="UP001165740">
    <property type="component" value="Chromosome 12"/>
</dbReference>
<evidence type="ECO:0000256" key="2">
    <source>
        <dbReference type="ARBA" id="ARBA00022679"/>
    </source>
</evidence>
<keyword evidence="5" id="KW-0067">ATP-binding</keyword>
<proteinExistence type="predicted"/>
<evidence type="ECO:0000313" key="7">
    <source>
        <dbReference type="Proteomes" id="UP001165740"/>
    </source>
</evidence>
<evidence type="ECO:0000256" key="5">
    <source>
        <dbReference type="ARBA" id="ARBA00022840"/>
    </source>
</evidence>
<evidence type="ECO:0000256" key="1">
    <source>
        <dbReference type="ARBA" id="ARBA00022527"/>
    </source>
</evidence>
<feature type="domain" description="Protein kinase" evidence="6">
    <location>
        <begin position="54"/>
        <end position="310"/>
    </location>
</feature>
<dbReference type="GO" id="GO:0004674">
    <property type="term" value="F:protein serine/threonine kinase activity"/>
    <property type="evidence" value="ECO:0007669"/>
    <property type="project" value="UniProtKB-KW"/>
</dbReference>
<dbReference type="AlphaFoldDB" id="A0A9W2YKS4"/>
<organism evidence="7 8">
    <name type="scientific">Biomphalaria glabrata</name>
    <name type="common">Bloodfluke planorb</name>
    <name type="synonym">Freshwater snail</name>
    <dbReference type="NCBI Taxonomy" id="6526"/>
    <lineage>
        <taxon>Eukaryota</taxon>
        <taxon>Metazoa</taxon>
        <taxon>Spiralia</taxon>
        <taxon>Lophotrochozoa</taxon>
        <taxon>Mollusca</taxon>
        <taxon>Gastropoda</taxon>
        <taxon>Heterobranchia</taxon>
        <taxon>Euthyneura</taxon>
        <taxon>Panpulmonata</taxon>
        <taxon>Hygrophila</taxon>
        <taxon>Lymnaeoidea</taxon>
        <taxon>Planorbidae</taxon>
        <taxon>Biomphalaria</taxon>
    </lineage>
</organism>
<dbReference type="RefSeq" id="XP_055863285.1">
    <property type="nucleotide sequence ID" value="XM_056007310.1"/>
</dbReference>
<gene>
    <name evidence="8" type="primary">LOC106067285</name>
</gene>
<dbReference type="InterPro" id="IPR011009">
    <property type="entry name" value="Kinase-like_dom_sf"/>
</dbReference>
<dbReference type="SMART" id="SM00220">
    <property type="entry name" value="S_TKc"/>
    <property type="match status" value="1"/>
</dbReference>
<evidence type="ECO:0000256" key="4">
    <source>
        <dbReference type="ARBA" id="ARBA00022777"/>
    </source>
</evidence>
<protein>
    <submittedName>
        <fullName evidence="8">Serine/threonine-protein kinase akt-2-like isoform X1</fullName>
    </submittedName>
</protein>
<dbReference type="Pfam" id="PF00069">
    <property type="entry name" value="Pkinase"/>
    <property type="match status" value="1"/>
</dbReference>
<reference evidence="8" key="1">
    <citation type="submission" date="2025-08" db="UniProtKB">
        <authorList>
            <consortium name="RefSeq"/>
        </authorList>
    </citation>
    <scope>IDENTIFICATION</scope>
</reference>
<sequence length="481" mass="55620">MSEHSVDEKEKPMLYCVNDVMNNTENISETDGSFHSLAKVLGVPRSEAGPNDHFILFKTLSVGKFGATYLGHDKATNAIRTFKLFRPICICGHSKAAKMEKRILTLRIRPTMIPQLFMSFSFEFQNCLVLESFSGKTLQDKLRFARRLPELAIRFYMNEIVFVISFLHSKQVIHRNLNLDSFWVMDSGHLKLMDFTMCVPFNSVFKRLSWTNHPNHFTAPEIIKGGFITKMVDIWAMGVIMYRMTTGKMPFLTTNRKDFKHAIRFSSVNFSHHFTTDAQHFCAGLMAKLPQHRIGYHSTTFAAMEAHEYFAHTNWDKVLLGVADVPYIPILFNNEMTVLECDLNLLSGIRYKLRKKPLRFNEITSKKGHEIFSDANLLELHRRKIAKDIKRQKHKQPPQDFSYLKVANEDFLWGKDSHPLDQRDFVNISKTIAQAIEAVDTSHPDNHTHETANEKKTAIQQIKDTLDNYTPDLRRMSTLIE</sequence>
<dbReference type="GeneID" id="106067285"/>
<dbReference type="Gene3D" id="1.10.510.10">
    <property type="entry name" value="Transferase(Phosphotransferase) domain 1"/>
    <property type="match status" value="1"/>
</dbReference>
<dbReference type="GO" id="GO:0005524">
    <property type="term" value="F:ATP binding"/>
    <property type="evidence" value="ECO:0007669"/>
    <property type="project" value="UniProtKB-KW"/>
</dbReference>
<dbReference type="PANTHER" id="PTHR24351">
    <property type="entry name" value="RIBOSOMAL PROTEIN S6 KINASE"/>
    <property type="match status" value="1"/>
</dbReference>
<keyword evidence="1" id="KW-0723">Serine/threonine-protein kinase</keyword>
<name>A0A9W2YKS4_BIOGL</name>
<dbReference type="OrthoDB" id="6513151at2759"/>
<keyword evidence="2" id="KW-0808">Transferase</keyword>
<dbReference type="Gene3D" id="3.30.200.20">
    <property type="entry name" value="Phosphorylase Kinase, domain 1"/>
    <property type="match status" value="1"/>
</dbReference>
<keyword evidence="7" id="KW-1185">Reference proteome</keyword>
<accession>A0A9W2YKS4</accession>
<keyword evidence="4" id="KW-0418">Kinase</keyword>
<evidence type="ECO:0000256" key="3">
    <source>
        <dbReference type="ARBA" id="ARBA00022741"/>
    </source>
</evidence>
<keyword evidence="3" id="KW-0547">Nucleotide-binding</keyword>
<dbReference type="InterPro" id="IPR000719">
    <property type="entry name" value="Prot_kinase_dom"/>
</dbReference>
<evidence type="ECO:0000313" key="8">
    <source>
        <dbReference type="RefSeq" id="XP_055863285.1"/>
    </source>
</evidence>